<dbReference type="InterPro" id="IPR007298">
    <property type="entry name" value="Cu-R_lipoprotein_NlpE"/>
</dbReference>
<evidence type="ECO:0000256" key="1">
    <source>
        <dbReference type="SAM" id="MobiDB-lite"/>
    </source>
</evidence>
<feature type="compositionally biased region" description="Low complexity" evidence="1">
    <location>
        <begin position="29"/>
        <end position="54"/>
    </location>
</feature>
<dbReference type="AlphaFoldDB" id="A0A3N3DXQ2"/>
<feature type="region of interest" description="Disordered" evidence="1">
    <location>
        <begin position="21"/>
        <end position="54"/>
    </location>
</feature>
<accession>A0A3N3DXQ2</accession>
<evidence type="ECO:0000313" key="3">
    <source>
        <dbReference type="EMBL" id="ROV58948.1"/>
    </source>
</evidence>
<keyword evidence="2" id="KW-0732">Signal</keyword>
<feature type="signal peptide" evidence="2">
    <location>
        <begin position="1"/>
        <end position="16"/>
    </location>
</feature>
<dbReference type="EMBL" id="RKIK01000057">
    <property type="protein sequence ID" value="ROV58948.1"/>
    <property type="molecule type" value="Genomic_DNA"/>
</dbReference>
<reference evidence="3 4" key="1">
    <citation type="submission" date="2018-11" db="EMBL/GenBank/DDBJ databases">
        <title>Vibrio ponticus strain CAIM 1751 pathogenic for the snapper Lutjanus guttatus.</title>
        <authorList>
            <person name="Soto-Rodriguez S."/>
            <person name="Lozano-Olvera R."/>
            <person name="Gomez-Gil B."/>
        </authorList>
    </citation>
    <scope>NUCLEOTIDE SEQUENCE [LARGE SCALE GENOMIC DNA]</scope>
    <source>
        <strain evidence="3 4">CAIM 1751</strain>
    </source>
</reference>
<name>A0A3N3DXQ2_9VIBR</name>
<dbReference type="RefSeq" id="WP_123782871.1">
    <property type="nucleotide sequence ID" value="NZ_RKIK01000057.1"/>
</dbReference>
<dbReference type="Gene3D" id="2.40.128.640">
    <property type="match status" value="1"/>
</dbReference>
<feature type="chain" id="PRO_5018214447" evidence="2">
    <location>
        <begin position="17"/>
        <end position="202"/>
    </location>
</feature>
<proteinExistence type="predicted"/>
<sequence>MKKALLILASSAFVLAGCQDEAPSEPIGQAPQEQAAQPTDAPDAQPLDSVTETVTETVTEGIQTIQSAAESTISAASNTLRPETEQVDEPRLTHSARNSLDWEGNYMGTMPCADCSGIATSLTLNFDGTYSYDQVYLGKGEEGEYKSTGEFVWNSKGDTITLSEKDDSQQFFVGENVLMMLDVDGNKVEGAMADNYTLVQQK</sequence>
<protein>
    <submittedName>
        <fullName evidence="3">Copper resistance protein NlpE</fullName>
    </submittedName>
</protein>
<dbReference type="Pfam" id="PF04170">
    <property type="entry name" value="NlpE"/>
    <property type="match status" value="1"/>
</dbReference>
<gene>
    <name evidence="3" type="ORF">EGH82_16105</name>
</gene>
<evidence type="ECO:0000256" key="2">
    <source>
        <dbReference type="SAM" id="SignalP"/>
    </source>
</evidence>
<evidence type="ECO:0000313" key="4">
    <source>
        <dbReference type="Proteomes" id="UP000278792"/>
    </source>
</evidence>
<dbReference type="PROSITE" id="PS51257">
    <property type="entry name" value="PROKAR_LIPOPROTEIN"/>
    <property type="match status" value="1"/>
</dbReference>
<comment type="caution">
    <text evidence="3">The sequence shown here is derived from an EMBL/GenBank/DDBJ whole genome shotgun (WGS) entry which is preliminary data.</text>
</comment>
<dbReference type="Proteomes" id="UP000278792">
    <property type="component" value="Unassembled WGS sequence"/>
</dbReference>
<organism evidence="3 4">
    <name type="scientific">Vibrio ponticus</name>
    <dbReference type="NCBI Taxonomy" id="265668"/>
    <lineage>
        <taxon>Bacteria</taxon>
        <taxon>Pseudomonadati</taxon>
        <taxon>Pseudomonadota</taxon>
        <taxon>Gammaproteobacteria</taxon>
        <taxon>Vibrionales</taxon>
        <taxon>Vibrionaceae</taxon>
        <taxon>Vibrio</taxon>
    </lineage>
</organism>